<dbReference type="InterPro" id="IPR036010">
    <property type="entry name" value="2Fe-2S_ferredoxin-like_sf"/>
</dbReference>
<proteinExistence type="inferred from homology"/>
<evidence type="ECO:0000256" key="8">
    <source>
        <dbReference type="RuleBase" id="RU364001"/>
    </source>
</evidence>
<gene>
    <name evidence="10" type="ORF">COCSUDRAFT_31164</name>
</gene>
<dbReference type="PROSITE" id="PS00197">
    <property type="entry name" value="2FE2S_FER_1"/>
    <property type="match status" value="1"/>
</dbReference>
<dbReference type="AlphaFoldDB" id="I0YLK7"/>
<dbReference type="RefSeq" id="XP_005643820.1">
    <property type="nucleotide sequence ID" value="XM_005643763.1"/>
</dbReference>
<evidence type="ECO:0000313" key="11">
    <source>
        <dbReference type="Proteomes" id="UP000007264"/>
    </source>
</evidence>
<dbReference type="Pfam" id="PF00111">
    <property type="entry name" value="Fer2"/>
    <property type="match status" value="1"/>
</dbReference>
<sequence length="134" mass="14630">MLASCTPLSSVARIGSNGRLRPKLRQDAPKRAHFAVRAYSITFKYPDEADKVVEVDAETYILDATDDAGVDMPYSCRSGTCSSCTGKIVSGTLDQDEQQFLQEDQVAAGYVLLCVSYPTSDLVIETHKEDEVMG</sequence>
<evidence type="ECO:0000259" key="9">
    <source>
        <dbReference type="PROSITE" id="PS51085"/>
    </source>
</evidence>
<dbReference type="InterPro" id="IPR012675">
    <property type="entry name" value="Beta-grasp_dom_sf"/>
</dbReference>
<comment type="subcellular location">
    <subcellularLocation>
        <location evidence="8">Plastid</location>
        <location evidence="8">Chloroplast</location>
    </subcellularLocation>
</comment>
<protein>
    <recommendedName>
        <fullName evidence="8">Ferredoxin</fullName>
    </recommendedName>
</protein>
<dbReference type="InterPro" id="IPR010241">
    <property type="entry name" value="Fd_pln"/>
</dbReference>
<evidence type="ECO:0000256" key="2">
    <source>
        <dbReference type="ARBA" id="ARBA00022448"/>
    </source>
</evidence>
<keyword evidence="3 8" id="KW-0001">2Fe-2S</keyword>
<evidence type="ECO:0000313" key="10">
    <source>
        <dbReference type="EMBL" id="EIE19276.1"/>
    </source>
</evidence>
<organism evidence="10 11">
    <name type="scientific">Coccomyxa subellipsoidea (strain C-169)</name>
    <name type="common">Green microalga</name>
    <dbReference type="NCBI Taxonomy" id="574566"/>
    <lineage>
        <taxon>Eukaryota</taxon>
        <taxon>Viridiplantae</taxon>
        <taxon>Chlorophyta</taxon>
        <taxon>core chlorophytes</taxon>
        <taxon>Trebouxiophyceae</taxon>
        <taxon>Trebouxiophyceae incertae sedis</taxon>
        <taxon>Coccomyxaceae</taxon>
        <taxon>Coccomyxa</taxon>
        <taxon>Coccomyxa subellipsoidea</taxon>
    </lineage>
</organism>
<keyword evidence="2 8" id="KW-0813">Transport</keyword>
<keyword evidence="8" id="KW-0934">Plastid</keyword>
<name>I0YLK7_COCSC</name>
<comment type="cofactor">
    <cofactor evidence="8">
        <name>[2Fe-2S] cluster</name>
        <dbReference type="ChEBI" id="CHEBI:190135"/>
    </cofactor>
    <text evidence="8">Binds 1 [2Fe-2S] cluster.</text>
</comment>
<dbReference type="GO" id="GO:0051537">
    <property type="term" value="F:2 iron, 2 sulfur cluster binding"/>
    <property type="evidence" value="ECO:0007669"/>
    <property type="project" value="UniProtKB-KW"/>
</dbReference>
<keyword evidence="11" id="KW-1185">Reference proteome</keyword>
<feature type="domain" description="2Fe-2S ferredoxin-type" evidence="9">
    <location>
        <begin position="39"/>
        <end position="130"/>
    </location>
</feature>
<dbReference type="PANTHER" id="PTHR43112">
    <property type="entry name" value="FERREDOXIN"/>
    <property type="match status" value="1"/>
</dbReference>
<keyword evidence="6 8" id="KW-0408">Iron</keyword>
<dbReference type="EMBL" id="AGSI01000019">
    <property type="protein sequence ID" value="EIE19276.1"/>
    <property type="molecule type" value="Genomic_DNA"/>
</dbReference>
<dbReference type="GO" id="GO:0022900">
    <property type="term" value="P:electron transport chain"/>
    <property type="evidence" value="ECO:0007669"/>
    <property type="project" value="InterPro"/>
</dbReference>
<dbReference type="KEGG" id="csl:COCSUDRAFT_31164"/>
<dbReference type="NCBIfam" id="TIGR02008">
    <property type="entry name" value="fdx_plant"/>
    <property type="match status" value="1"/>
</dbReference>
<dbReference type="PROSITE" id="PS51085">
    <property type="entry name" value="2FE2S_FER_2"/>
    <property type="match status" value="1"/>
</dbReference>
<keyword evidence="8" id="KW-0150">Chloroplast</keyword>
<dbReference type="GO" id="GO:0009055">
    <property type="term" value="F:electron transfer activity"/>
    <property type="evidence" value="ECO:0007669"/>
    <property type="project" value="InterPro"/>
</dbReference>
<dbReference type="InterPro" id="IPR001041">
    <property type="entry name" value="2Fe-2S_ferredoxin-type"/>
</dbReference>
<comment type="caution">
    <text evidence="10">The sequence shown here is derived from an EMBL/GenBank/DDBJ whole genome shotgun (WGS) entry which is preliminary data.</text>
</comment>
<comment type="function">
    <text evidence="8">Ferredoxins are iron-sulfur proteins that transfer electrons in a wide variety of metabolic reactions.</text>
</comment>
<evidence type="ECO:0000256" key="6">
    <source>
        <dbReference type="ARBA" id="ARBA00023004"/>
    </source>
</evidence>
<evidence type="ECO:0000256" key="7">
    <source>
        <dbReference type="ARBA" id="ARBA00023014"/>
    </source>
</evidence>
<reference evidence="10 11" key="1">
    <citation type="journal article" date="2012" name="Genome Biol.">
        <title>The genome of the polar eukaryotic microalga coccomyxa subellipsoidea reveals traits of cold adaptation.</title>
        <authorList>
            <person name="Blanc G."/>
            <person name="Agarkova I."/>
            <person name="Grimwood J."/>
            <person name="Kuo A."/>
            <person name="Brueggeman A."/>
            <person name="Dunigan D."/>
            <person name="Gurnon J."/>
            <person name="Ladunga I."/>
            <person name="Lindquist E."/>
            <person name="Lucas S."/>
            <person name="Pangilinan J."/>
            <person name="Proschold T."/>
            <person name="Salamov A."/>
            <person name="Schmutz J."/>
            <person name="Weeks D."/>
            <person name="Yamada T."/>
            <person name="Claverie J.M."/>
            <person name="Grigoriev I."/>
            <person name="Van Etten J."/>
            <person name="Lomsadze A."/>
            <person name="Borodovsky M."/>
        </authorList>
    </citation>
    <scope>NUCLEOTIDE SEQUENCE [LARGE SCALE GENOMIC DNA]</scope>
    <source>
        <strain evidence="10 11">C-169</strain>
    </source>
</reference>
<evidence type="ECO:0000256" key="3">
    <source>
        <dbReference type="ARBA" id="ARBA00022714"/>
    </source>
</evidence>
<dbReference type="PANTHER" id="PTHR43112:SF3">
    <property type="entry name" value="FERREDOXIN-2, CHLOROPLASTIC"/>
    <property type="match status" value="1"/>
</dbReference>
<evidence type="ECO:0000256" key="1">
    <source>
        <dbReference type="ARBA" id="ARBA00007874"/>
    </source>
</evidence>
<evidence type="ECO:0000256" key="4">
    <source>
        <dbReference type="ARBA" id="ARBA00022723"/>
    </source>
</evidence>
<dbReference type="GeneID" id="17037216"/>
<accession>I0YLK7</accession>
<keyword evidence="7 8" id="KW-0411">Iron-sulfur</keyword>
<dbReference type="SUPFAM" id="SSF54292">
    <property type="entry name" value="2Fe-2S ferredoxin-like"/>
    <property type="match status" value="1"/>
</dbReference>
<dbReference type="eggNOG" id="ENOG502S3RJ">
    <property type="taxonomic scope" value="Eukaryota"/>
</dbReference>
<dbReference type="STRING" id="574566.I0YLK7"/>
<keyword evidence="5 8" id="KW-0249">Electron transport</keyword>
<dbReference type="Proteomes" id="UP000007264">
    <property type="component" value="Unassembled WGS sequence"/>
</dbReference>
<dbReference type="GO" id="GO:0009507">
    <property type="term" value="C:chloroplast"/>
    <property type="evidence" value="ECO:0007669"/>
    <property type="project" value="UniProtKB-SubCell"/>
</dbReference>
<dbReference type="CDD" id="cd00207">
    <property type="entry name" value="fer2"/>
    <property type="match status" value="1"/>
</dbReference>
<dbReference type="OrthoDB" id="1885901at2759"/>
<evidence type="ECO:0000256" key="5">
    <source>
        <dbReference type="ARBA" id="ARBA00022982"/>
    </source>
</evidence>
<comment type="similarity">
    <text evidence="1 8">Belongs to the 2Fe2S plant-type ferredoxin family.</text>
</comment>
<keyword evidence="4 8" id="KW-0479">Metal-binding</keyword>
<dbReference type="GO" id="GO:0046872">
    <property type="term" value="F:metal ion binding"/>
    <property type="evidence" value="ECO:0007669"/>
    <property type="project" value="UniProtKB-KW"/>
</dbReference>
<dbReference type="InterPro" id="IPR006058">
    <property type="entry name" value="2Fe2S_fd_BS"/>
</dbReference>
<dbReference type="Gene3D" id="3.10.20.30">
    <property type="match status" value="1"/>
</dbReference>